<dbReference type="PANTHER" id="PTHR19446">
    <property type="entry name" value="REVERSE TRANSCRIPTASES"/>
    <property type="match status" value="1"/>
</dbReference>
<organism evidence="3 4">
    <name type="scientific">Strigamia maritima</name>
    <name type="common">European centipede</name>
    <name type="synonym">Geophilus maritimus</name>
    <dbReference type="NCBI Taxonomy" id="126957"/>
    <lineage>
        <taxon>Eukaryota</taxon>
        <taxon>Metazoa</taxon>
        <taxon>Ecdysozoa</taxon>
        <taxon>Arthropoda</taxon>
        <taxon>Myriapoda</taxon>
        <taxon>Chilopoda</taxon>
        <taxon>Pleurostigmophora</taxon>
        <taxon>Geophilomorpha</taxon>
        <taxon>Linotaeniidae</taxon>
        <taxon>Strigamia</taxon>
    </lineage>
</organism>
<reference evidence="3" key="2">
    <citation type="submission" date="2015-02" db="UniProtKB">
        <authorList>
            <consortium name="EnsemblMetazoa"/>
        </authorList>
    </citation>
    <scope>IDENTIFICATION</scope>
</reference>
<evidence type="ECO:0000313" key="3">
    <source>
        <dbReference type="EnsemblMetazoa" id="SMAR001168-PA"/>
    </source>
</evidence>
<dbReference type="InterPro" id="IPR000477">
    <property type="entry name" value="RT_dom"/>
</dbReference>
<name>T1IJU1_STRMM</name>
<dbReference type="Proteomes" id="UP000014500">
    <property type="component" value="Unassembled WGS sequence"/>
</dbReference>
<accession>T1IJU1</accession>
<dbReference type="EMBL" id="JH430356">
    <property type="status" value="NOT_ANNOTATED_CDS"/>
    <property type="molecule type" value="Genomic_DNA"/>
</dbReference>
<dbReference type="HOGENOM" id="CLU_579131_0_0_1"/>
<dbReference type="PhylomeDB" id="T1IJU1"/>
<dbReference type="GO" id="GO:0071897">
    <property type="term" value="P:DNA biosynthetic process"/>
    <property type="evidence" value="ECO:0007669"/>
    <property type="project" value="UniProtKB-ARBA"/>
</dbReference>
<protein>
    <recommendedName>
        <fullName evidence="2">Reverse transcriptase domain-containing protein</fullName>
    </recommendedName>
</protein>
<dbReference type="EnsemblMetazoa" id="SMAR001168-RA">
    <property type="protein sequence ID" value="SMAR001168-PA"/>
    <property type="gene ID" value="SMAR001168"/>
</dbReference>
<dbReference type="CDD" id="cd01650">
    <property type="entry name" value="RT_nLTR_like"/>
    <property type="match status" value="1"/>
</dbReference>
<dbReference type="STRING" id="126957.T1IJU1"/>
<proteinExistence type="predicted"/>
<feature type="domain" description="Reverse transcriptase" evidence="2">
    <location>
        <begin position="195"/>
        <end position="290"/>
    </location>
</feature>
<evidence type="ECO:0000313" key="4">
    <source>
        <dbReference type="Proteomes" id="UP000014500"/>
    </source>
</evidence>
<feature type="compositionally biased region" description="Acidic residues" evidence="1">
    <location>
        <begin position="462"/>
        <end position="472"/>
    </location>
</feature>
<sequence length="472" mass="53591">MWSRIKDCKTGDQFWTEVNRYHARKKAKSNDIGHEQWNEHFCALLAGSEEIVDTPVDQGLLTLILKGDDRLDQCFTLEEFKKTLSKLKRGKAPGKDGILNEFWQSLSLRSMLLLLDVINRIWLAETWPDSWRDGLITPIYKTGDASLANNYRGITLLNTLYKIVTSMMAKRISNWLFLEDKLSENQAGFRRKYSVRQGCPLSPCLFSIFINDMEDGWEARNIGGTGIGLFKIFCLKFANDVAIVAESRKGLQEMIDCLVKSEGRKRKDEKWTYDGAELTTVSAYKYLGFTFTAFNVMTQHMDDVRWPKICLRAMLKEEVQISNWRGDLDRIAKEAVTPHATMNSSKGVIFCSNLVSLSEESLTSLLADQGVSGVRTTVFWSMVCLSDAVCPTNVCPTPFVRRRLSDERLSDAVCSTPFVRMVVCPKIFGQTTIRTNGFILAKGEDDSLACKTRKREKKTDPGEPEPDELEEL</sequence>
<reference evidence="4" key="1">
    <citation type="submission" date="2011-05" db="EMBL/GenBank/DDBJ databases">
        <authorList>
            <person name="Richards S.R."/>
            <person name="Qu J."/>
            <person name="Jiang H."/>
            <person name="Jhangiani S.N."/>
            <person name="Agravi P."/>
            <person name="Goodspeed R."/>
            <person name="Gross S."/>
            <person name="Mandapat C."/>
            <person name="Jackson L."/>
            <person name="Mathew T."/>
            <person name="Pu L."/>
            <person name="Thornton R."/>
            <person name="Saada N."/>
            <person name="Wilczek-Boney K.B."/>
            <person name="Lee S."/>
            <person name="Kovar C."/>
            <person name="Wu Y."/>
            <person name="Scherer S.E."/>
            <person name="Worley K.C."/>
            <person name="Muzny D.M."/>
            <person name="Gibbs R."/>
        </authorList>
    </citation>
    <scope>NUCLEOTIDE SEQUENCE</scope>
    <source>
        <strain evidence="4">Brora</strain>
    </source>
</reference>
<dbReference type="AlphaFoldDB" id="T1IJU1"/>
<keyword evidence="4" id="KW-1185">Reference proteome</keyword>
<evidence type="ECO:0000259" key="2">
    <source>
        <dbReference type="Pfam" id="PF00078"/>
    </source>
</evidence>
<evidence type="ECO:0000256" key="1">
    <source>
        <dbReference type="SAM" id="MobiDB-lite"/>
    </source>
</evidence>
<dbReference type="eggNOG" id="KOG1075">
    <property type="taxonomic scope" value="Eukaryota"/>
</dbReference>
<feature type="region of interest" description="Disordered" evidence="1">
    <location>
        <begin position="451"/>
        <end position="472"/>
    </location>
</feature>
<dbReference type="Pfam" id="PF00078">
    <property type="entry name" value="RVT_1"/>
    <property type="match status" value="1"/>
</dbReference>
<dbReference type="InterPro" id="IPR043502">
    <property type="entry name" value="DNA/RNA_pol_sf"/>
</dbReference>
<dbReference type="SUPFAM" id="SSF56672">
    <property type="entry name" value="DNA/RNA polymerases"/>
    <property type="match status" value="1"/>
</dbReference>